<reference evidence="3 4" key="1">
    <citation type="submission" date="2017-02" db="EMBL/GenBank/DDBJ databases">
        <authorList>
            <person name="Peterson S.W."/>
        </authorList>
    </citation>
    <scope>NUCLEOTIDE SEQUENCE [LARGE SCALE GENOMIC DNA]</scope>
    <source>
        <strain evidence="3 4">SRS1_H2-8</strain>
    </source>
</reference>
<name>A0A2N8U737_9BASI</name>
<protein>
    <submittedName>
        <fullName evidence="3">Uncharacterized protein</fullName>
    </submittedName>
</protein>
<organism evidence="3 4">
    <name type="scientific">Sporisorium reilianum f. sp. reilianum</name>
    <dbReference type="NCBI Taxonomy" id="72559"/>
    <lineage>
        <taxon>Eukaryota</taxon>
        <taxon>Fungi</taxon>
        <taxon>Dikarya</taxon>
        <taxon>Basidiomycota</taxon>
        <taxon>Ustilaginomycotina</taxon>
        <taxon>Ustilaginomycetes</taxon>
        <taxon>Ustilaginales</taxon>
        <taxon>Ustilaginaceae</taxon>
        <taxon>Sporisorium</taxon>
    </lineage>
</organism>
<feature type="signal peptide" evidence="2">
    <location>
        <begin position="1"/>
        <end position="22"/>
    </location>
</feature>
<evidence type="ECO:0000256" key="1">
    <source>
        <dbReference type="SAM" id="MobiDB-lite"/>
    </source>
</evidence>
<evidence type="ECO:0000313" key="3">
    <source>
        <dbReference type="EMBL" id="SJX60103.1"/>
    </source>
</evidence>
<evidence type="ECO:0000313" key="4">
    <source>
        <dbReference type="Proteomes" id="UP000239563"/>
    </source>
</evidence>
<dbReference type="AlphaFoldDB" id="A0A2N8U737"/>
<keyword evidence="2" id="KW-0732">Signal</keyword>
<sequence>MAPLANLLAVAAVLAAPALASAASSNLVVRQYQDPNSELVINNPACDFYQCTIYWEPGTQVAVNWVNPPSGGNVQIDLMTNNNSDVAYTVGTAPATSNTCDAGAGYGQPGPNGALCGGFVFTVPSSWNAGNYTALRAMSMQNQNVQSYTDKIYITHNSTTSNNVPLSIVSGSTVGGGAASSTAAASSTGAAGAGATTTSSRSAAPTSTGASASRSSTTASRTSTGSGASSTGSPSSNGALASVGASTTAFTLAAAFLVGLCTLL</sequence>
<feature type="chain" id="PRO_5015009604" evidence="2">
    <location>
        <begin position="23"/>
        <end position="264"/>
    </location>
</feature>
<evidence type="ECO:0000256" key="2">
    <source>
        <dbReference type="SAM" id="SignalP"/>
    </source>
</evidence>
<dbReference type="Proteomes" id="UP000239563">
    <property type="component" value="Chromosome I"/>
</dbReference>
<accession>A0A2N8U737</accession>
<gene>
    <name evidence="3" type="ORF">SRS1_11416</name>
</gene>
<feature type="compositionally biased region" description="Low complexity" evidence="1">
    <location>
        <begin position="190"/>
        <end position="236"/>
    </location>
</feature>
<feature type="region of interest" description="Disordered" evidence="1">
    <location>
        <begin position="190"/>
        <end position="238"/>
    </location>
</feature>
<proteinExistence type="predicted"/>
<dbReference type="EMBL" id="LT795054">
    <property type="protein sequence ID" value="SJX60103.1"/>
    <property type="molecule type" value="Genomic_DNA"/>
</dbReference>